<reference evidence="5" key="1">
    <citation type="submission" date="2023-03" db="EMBL/GenBank/DDBJ databases">
        <title>Massive genome expansion in bonnet fungi (Mycena s.s.) driven by repeated elements and novel gene families across ecological guilds.</title>
        <authorList>
            <consortium name="Lawrence Berkeley National Laboratory"/>
            <person name="Harder C.B."/>
            <person name="Miyauchi S."/>
            <person name="Viragh M."/>
            <person name="Kuo A."/>
            <person name="Thoen E."/>
            <person name="Andreopoulos B."/>
            <person name="Lu D."/>
            <person name="Skrede I."/>
            <person name="Drula E."/>
            <person name="Henrissat B."/>
            <person name="Morin E."/>
            <person name="Kohler A."/>
            <person name="Barry K."/>
            <person name="LaButti K."/>
            <person name="Morin E."/>
            <person name="Salamov A."/>
            <person name="Lipzen A."/>
            <person name="Mereny Z."/>
            <person name="Hegedus B."/>
            <person name="Baldrian P."/>
            <person name="Stursova M."/>
            <person name="Weitz H."/>
            <person name="Taylor A."/>
            <person name="Grigoriev I.V."/>
            <person name="Nagy L.G."/>
            <person name="Martin F."/>
            <person name="Kauserud H."/>
        </authorList>
    </citation>
    <scope>NUCLEOTIDE SEQUENCE</scope>
    <source>
        <strain evidence="5">CBHHK188m</strain>
    </source>
</reference>
<dbReference type="PRINTS" id="PR00452">
    <property type="entry name" value="SH3DOMAIN"/>
</dbReference>
<evidence type="ECO:0000313" key="5">
    <source>
        <dbReference type="EMBL" id="KAJ7721715.1"/>
    </source>
</evidence>
<evidence type="ECO:0000259" key="4">
    <source>
        <dbReference type="PROSITE" id="PS50002"/>
    </source>
</evidence>
<dbReference type="PROSITE" id="PS50002">
    <property type="entry name" value="SH3"/>
    <property type="match status" value="1"/>
</dbReference>
<evidence type="ECO:0000256" key="3">
    <source>
        <dbReference type="SAM" id="MobiDB-lite"/>
    </source>
</evidence>
<proteinExistence type="predicted"/>
<dbReference type="EMBL" id="JARJLG010000265">
    <property type="protein sequence ID" value="KAJ7721715.1"/>
    <property type="molecule type" value="Genomic_DNA"/>
</dbReference>
<dbReference type="InterPro" id="IPR036028">
    <property type="entry name" value="SH3-like_dom_sf"/>
</dbReference>
<dbReference type="Pfam" id="PF00018">
    <property type="entry name" value="SH3_1"/>
    <property type="match status" value="1"/>
</dbReference>
<organism evidence="5 6">
    <name type="scientific">Mycena maculata</name>
    <dbReference type="NCBI Taxonomy" id="230809"/>
    <lineage>
        <taxon>Eukaryota</taxon>
        <taxon>Fungi</taxon>
        <taxon>Dikarya</taxon>
        <taxon>Basidiomycota</taxon>
        <taxon>Agaricomycotina</taxon>
        <taxon>Agaricomycetes</taxon>
        <taxon>Agaricomycetidae</taxon>
        <taxon>Agaricales</taxon>
        <taxon>Marasmiineae</taxon>
        <taxon>Mycenaceae</taxon>
        <taxon>Mycena</taxon>
    </lineage>
</organism>
<dbReference type="InterPro" id="IPR001452">
    <property type="entry name" value="SH3_domain"/>
</dbReference>
<feature type="domain" description="SH3" evidence="4">
    <location>
        <begin position="114"/>
        <end position="175"/>
    </location>
</feature>
<comment type="caution">
    <text evidence="5">The sequence shown here is derived from an EMBL/GenBank/DDBJ whole genome shotgun (WGS) entry which is preliminary data.</text>
</comment>
<dbReference type="InterPro" id="IPR050670">
    <property type="entry name" value="STAM"/>
</dbReference>
<dbReference type="Proteomes" id="UP001215280">
    <property type="component" value="Unassembled WGS sequence"/>
</dbReference>
<evidence type="ECO:0000256" key="1">
    <source>
        <dbReference type="ARBA" id="ARBA00022443"/>
    </source>
</evidence>
<evidence type="ECO:0000256" key="2">
    <source>
        <dbReference type="PROSITE-ProRule" id="PRU00192"/>
    </source>
</evidence>
<keyword evidence="6" id="KW-1185">Reference proteome</keyword>
<dbReference type="PANTHER" id="PTHR45929">
    <property type="entry name" value="JAK PATHWAY SIGNAL TRANSDUCTION ADAPTOR MOLECULE"/>
    <property type="match status" value="1"/>
</dbReference>
<feature type="region of interest" description="Disordered" evidence="3">
    <location>
        <begin position="222"/>
        <end position="251"/>
    </location>
</feature>
<protein>
    <submittedName>
        <fullName evidence="5">SH3 domain-containing protein</fullName>
    </submittedName>
</protein>
<dbReference type="AlphaFoldDB" id="A0AAD7HIU3"/>
<keyword evidence="1 2" id="KW-0728">SH3 domain</keyword>
<gene>
    <name evidence="5" type="ORF">DFH07DRAFT_857446</name>
</gene>
<evidence type="ECO:0000313" key="6">
    <source>
        <dbReference type="Proteomes" id="UP001215280"/>
    </source>
</evidence>
<dbReference type="SMART" id="SM00326">
    <property type="entry name" value="SH3"/>
    <property type="match status" value="1"/>
</dbReference>
<accession>A0AAD7HIU3</accession>
<dbReference type="SUPFAM" id="SSF50044">
    <property type="entry name" value="SH3-domain"/>
    <property type="match status" value="1"/>
</dbReference>
<name>A0AAD7HIU3_9AGAR</name>
<dbReference type="PANTHER" id="PTHR45929:SF7">
    <property type="entry name" value="LAS SEVENTEEN-BINDING PROTEIN 1"/>
    <property type="match status" value="1"/>
</dbReference>
<dbReference type="Gene3D" id="2.30.30.40">
    <property type="entry name" value="SH3 Domains"/>
    <property type="match status" value="1"/>
</dbReference>
<sequence>MESKTHGLFFPLAQIIISETRLNVEFLVAQRHISSYDGWIILAKIPNLNTPAESVGAFQEQTQELVLSEQRPNLNTSAESIGAFQERTPQLVLSESSPPPVPPLPPRRPTCALPETVQAKALWGYNEERQHSDDLAFRTVDVIEVIEEADPDWWTGRCNGHQGQFPSNYVEKLRVVACTKRVTLSRRISTSWRWISANIRTSADPAPNARTAPVAYTCDRRTADSAQEKQTQGRRRHRTIPSWRSWRNSVR</sequence>